<evidence type="ECO:0000313" key="2">
    <source>
        <dbReference type="Proteomes" id="UP000683246"/>
    </source>
</evidence>
<dbReference type="Proteomes" id="UP000683246">
    <property type="component" value="Chromosome"/>
</dbReference>
<organism evidence="1 2">
    <name type="scientific">Vallitalea pronyensis</name>
    <dbReference type="NCBI Taxonomy" id="1348613"/>
    <lineage>
        <taxon>Bacteria</taxon>
        <taxon>Bacillati</taxon>
        <taxon>Bacillota</taxon>
        <taxon>Clostridia</taxon>
        <taxon>Lachnospirales</taxon>
        <taxon>Vallitaleaceae</taxon>
        <taxon>Vallitalea</taxon>
    </lineage>
</organism>
<gene>
    <name evidence="1" type="ORF">HZI73_22450</name>
</gene>
<name>A0A8J8MNX1_9FIRM</name>
<sequence length="247" mass="28639">MNLENSIKDVITKKLEDGTIEQLVSEQLEKGVVNALDNLFRSYGDVTKTIEEKVKSVMVPYLESYDYSNYIAKLDNVLVEVLKNSALDNKKLLTNFKDLMTGSEDKTIKMSSLWEKWKDFVANNVNTDDLGVDYDDDVSYEMVDVSFDIEYDTDRNWSSFEHATLVFECDQDEEMNFTIKLHRFSEFRKGGWTIDYNTAPNIKTLRHLNSFEILMMKLNQAYTKLEIDMECDNDEVQPEAVPEASFS</sequence>
<dbReference type="KEGG" id="vpy:HZI73_22450"/>
<protein>
    <submittedName>
        <fullName evidence="1">Uncharacterized protein</fullName>
    </submittedName>
</protein>
<proteinExistence type="predicted"/>
<dbReference type="EMBL" id="CP058649">
    <property type="protein sequence ID" value="QUI24891.1"/>
    <property type="molecule type" value="Genomic_DNA"/>
</dbReference>
<accession>A0A8J8MNX1</accession>
<dbReference type="AlphaFoldDB" id="A0A8J8MNX1"/>
<evidence type="ECO:0000313" key="1">
    <source>
        <dbReference type="EMBL" id="QUI24891.1"/>
    </source>
</evidence>
<keyword evidence="2" id="KW-1185">Reference proteome</keyword>
<dbReference type="RefSeq" id="WP_212695591.1">
    <property type="nucleotide sequence ID" value="NZ_CP058649.1"/>
</dbReference>
<reference evidence="1" key="1">
    <citation type="submission" date="2020-07" db="EMBL/GenBank/DDBJ databases">
        <title>Vallitalea pronyensis genome.</title>
        <authorList>
            <person name="Postec A."/>
        </authorList>
    </citation>
    <scope>NUCLEOTIDE SEQUENCE</scope>
    <source>
        <strain evidence="1">FatNI3</strain>
    </source>
</reference>